<dbReference type="PANTHER" id="PTHR11439">
    <property type="entry name" value="GAG-POL-RELATED RETROTRANSPOSON"/>
    <property type="match status" value="1"/>
</dbReference>
<dbReference type="OrthoDB" id="3344688at2759"/>
<accession>A0A9Q3FQH9</accession>
<dbReference type="EMBL" id="AVOT02046290">
    <property type="protein sequence ID" value="MBW0541611.1"/>
    <property type="molecule type" value="Genomic_DNA"/>
</dbReference>
<dbReference type="CDD" id="cd09272">
    <property type="entry name" value="RNase_HI_RT_Ty1"/>
    <property type="match status" value="1"/>
</dbReference>
<dbReference type="Proteomes" id="UP000765509">
    <property type="component" value="Unassembled WGS sequence"/>
</dbReference>
<gene>
    <name evidence="1" type="ORF">O181_081326</name>
</gene>
<protein>
    <recommendedName>
        <fullName evidence="3">Reverse transcriptase Ty1/copia-type domain-containing protein</fullName>
    </recommendedName>
</protein>
<comment type="caution">
    <text evidence="1">The sequence shown here is derived from an EMBL/GenBank/DDBJ whole genome shotgun (WGS) entry which is preliminary data.</text>
</comment>
<dbReference type="AlphaFoldDB" id="A0A9Q3FQH9"/>
<evidence type="ECO:0000313" key="1">
    <source>
        <dbReference type="EMBL" id="MBW0541611.1"/>
    </source>
</evidence>
<organism evidence="1 2">
    <name type="scientific">Austropuccinia psidii MF-1</name>
    <dbReference type="NCBI Taxonomy" id="1389203"/>
    <lineage>
        <taxon>Eukaryota</taxon>
        <taxon>Fungi</taxon>
        <taxon>Dikarya</taxon>
        <taxon>Basidiomycota</taxon>
        <taxon>Pucciniomycotina</taxon>
        <taxon>Pucciniomycetes</taxon>
        <taxon>Pucciniales</taxon>
        <taxon>Sphaerophragmiaceae</taxon>
        <taxon>Austropuccinia</taxon>
    </lineage>
</organism>
<reference evidence="1" key="1">
    <citation type="submission" date="2021-03" db="EMBL/GenBank/DDBJ databases">
        <title>Draft genome sequence of rust myrtle Austropuccinia psidii MF-1, a brazilian biotype.</title>
        <authorList>
            <person name="Quecine M.C."/>
            <person name="Pachon D.M.R."/>
            <person name="Bonatelli M.L."/>
            <person name="Correr F.H."/>
            <person name="Franceschini L.M."/>
            <person name="Leite T.F."/>
            <person name="Margarido G.R.A."/>
            <person name="Almeida C.A."/>
            <person name="Ferrarezi J.A."/>
            <person name="Labate C.A."/>
        </authorList>
    </citation>
    <scope>NUCLEOTIDE SEQUENCE</scope>
    <source>
        <strain evidence="1">MF-1</strain>
    </source>
</reference>
<keyword evidence="2" id="KW-1185">Reference proteome</keyword>
<sequence length="295" mass="32987">MSNYDSSVYWNNNHGMIIWLHVDNGVVFAKNKADLDNVKCSLCDKFAMKWDNNLMHIMGIKVMCDNKGFELNQTHLIHSIISKYWDNQSSAAAPLPTKLNLRSLTDGDAILRQSDFILCVGALSYVATGTHPDIGFSVNLLARHSKHPGKEQWLCLQHLLGYLDQTSTHVLCIKPKSSEHLVTVASSSCHAEFMALGIAARHSQWIQNLVDEILGCFLTIDMKCDNASCMKITTDCSSNKRSRHLDREFFISNQLLHKGLATLSWVCSADMLADIFTKSLGPRPHAIITDKLLNA</sequence>
<name>A0A9Q3FQH9_9BASI</name>
<proteinExistence type="predicted"/>
<dbReference type="PANTHER" id="PTHR11439:SF467">
    <property type="entry name" value="INTEGRASE CATALYTIC DOMAIN-CONTAINING PROTEIN"/>
    <property type="match status" value="1"/>
</dbReference>
<evidence type="ECO:0000313" key="2">
    <source>
        <dbReference type="Proteomes" id="UP000765509"/>
    </source>
</evidence>
<evidence type="ECO:0008006" key="3">
    <source>
        <dbReference type="Google" id="ProtNLM"/>
    </source>
</evidence>